<dbReference type="Pfam" id="PF00480">
    <property type="entry name" value="ROK"/>
    <property type="match status" value="1"/>
</dbReference>
<dbReference type="AlphaFoldDB" id="A0A9D2LVX6"/>
<evidence type="ECO:0000256" key="1">
    <source>
        <dbReference type="ARBA" id="ARBA00006479"/>
    </source>
</evidence>
<dbReference type="EMBL" id="DWXZ01000004">
    <property type="protein sequence ID" value="HJB36502.1"/>
    <property type="molecule type" value="Genomic_DNA"/>
</dbReference>
<sequence>MKGPLYLCADIGGTQIKTGLLDGAGRLVGAIHREDAQAGLPQQPLLDHIAACLLAPWPGEVPVAGVCLAMPGPCDYPAGRCWIEGLEKYGSLYGADLRRELGARLAPALGPAGENLLFQNDVAAFALGELRCGCAQGVQRGLFVCVGTGCGSAFTVGDALAPEGTPGVPPQGYLYPLPLAGKRVDDWLSRRGLLVWNGEHYNLGNVLGLTPDRHTNGMTANFFGDVPAPESDVEALHQSVESYLTLCEENGYPYDFIIASVSGLFHDNAPPNLEILHLIEAYNQRYPQGVQLRMVSLQELYSAIREPLADSPVYRGDLTDWWANGVGSTPYAVKHYREAQRRYGLARRLEPQLGEKDPALCRAAEDNLLLYAEHTWGHSSTIPSACATTGRRTTAARCTPG</sequence>
<dbReference type="Proteomes" id="UP000824214">
    <property type="component" value="Unassembled WGS sequence"/>
</dbReference>
<proteinExistence type="inferred from homology"/>
<dbReference type="Gene3D" id="3.30.420.40">
    <property type="match status" value="1"/>
</dbReference>
<dbReference type="CDD" id="cd23763">
    <property type="entry name" value="ASKHA_ATPase_ROK"/>
    <property type="match status" value="1"/>
</dbReference>
<evidence type="ECO:0000313" key="3">
    <source>
        <dbReference type="Proteomes" id="UP000824214"/>
    </source>
</evidence>
<accession>A0A9D2LVX6</accession>
<protein>
    <submittedName>
        <fullName evidence="2">ROK family protein</fullName>
    </submittedName>
</protein>
<evidence type="ECO:0000313" key="2">
    <source>
        <dbReference type="EMBL" id="HJB36502.1"/>
    </source>
</evidence>
<gene>
    <name evidence="2" type="ORF">H9942_00355</name>
</gene>
<dbReference type="PANTHER" id="PTHR18964">
    <property type="entry name" value="ROK (REPRESSOR, ORF, KINASE) FAMILY"/>
    <property type="match status" value="1"/>
</dbReference>
<comment type="similarity">
    <text evidence="1">Belongs to the ROK (NagC/XylR) family.</text>
</comment>
<dbReference type="InterPro" id="IPR000600">
    <property type="entry name" value="ROK"/>
</dbReference>
<reference evidence="2" key="2">
    <citation type="submission" date="2021-04" db="EMBL/GenBank/DDBJ databases">
        <authorList>
            <person name="Gilroy R."/>
        </authorList>
    </citation>
    <scope>NUCLEOTIDE SEQUENCE</scope>
    <source>
        <strain evidence="2">ChiBcolR8-3208</strain>
    </source>
</reference>
<dbReference type="SUPFAM" id="SSF53067">
    <property type="entry name" value="Actin-like ATPase domain"/>
    <property type="match status" value="1"/>
</dbReference>
<organism evidence="2 3">
    <name type="scientific">Candidatus Acutalibacter ornithocaccae</name>
    <dbReference type="NCBI Taxonomy" id="2838416"/>
    <lineage>
        <taxon>Bacteria</taxon>
        <taxon>Bacillati</taxon>
        <taxon>Bacillota</taxon>
        <taxon>Clostridia</taxon>
        <taxon>Eubacteriales</taxon>
        <taxon>Acutalibacteraceae</taxon>
        <taxon>Acutalibacter</taxon>
    </lineage>
</organism>
<dbReference type="PANTHER" id="PTHR18964:SF149">
    <property type="entry name" value="BIFUNCTIONAL UDP-N-ACETYLGLUCOSAMINE 2-EPIMERASE_N-ACETYLMANNOSAMINE KINASE"/>
    <property type="match status" value="1"/>
</dbReference>
<reference evidence="2" key="1">
    <citation type="journal article" date="2021" name="PeerJ">
        <title>Extensive microbial diversity within the chicken gut microbiome revealed by metagenomics and culture.</title>
        <authorList>
            <person name="Gilroy R."/>
            <person name="Ravi A."/>
            <person name="Getino M."/>
            <person name="Pursley I."/>
            <person name="Horton D.L."/>
            <person name="Alikhan N.F."/>
            <person name="Baker D."/>
            <person name="Gharbi K."/>
            <person name="Hall N."/>
            <person name="Watson M."/>
            <person name="Adriaenssens E.M."/>
            <person name="Foster-Nyarko E."/>
            <person name="Jarju S."/>
            <person name="Secka A."/>
            <person name="Antonio M."/>
            <person name="Oren A."/>
            <person name="Chaudhuri R.R."/>
            <person name="La Ragione R."/>
            <person name="Hildebrand F."/>
            <person name="Pallen M.J."/>
        </authorList>
    </citation>
    <scope>NUCLEOTIDE SEQUENCE</scope>
    <source>
        <strain evidence="2">ChiBcolR8-3208</strain>
    </source>
</reference>
<name>A0A9D2LVX6_9FIRM</name>
<dbReference type="InterPro" id="IPR043129">
    <property type="entry name" value="ATPase_NBD"/>
</dbReference>
<comment type="caution">
    <text evidence="2">The sequence shown here is derived from an EMBL/GenBank/DDBJ whole genome shotgun (WGS) entry which is preliminary data.</text>
</comment>